<accession>A0A0E4CWC6</accession>
<dbReference type="AlphaFoldDB" id="A0A0E4CWC6"/>
<evidence type="ECO:0000256" key="1">
    <source>
        <dbReference type="SAM" id="Phobius"/>
    </source>
</evidence>
<proteinExistence type="predicted"/>
<organism evidence="2 3">
    <name type="scientific">Paenibacillus riograndensis SBR5</name>
    <dbReference type="NCBI Taxonomy" id="1073571"/>
    <lineage>
        <taxon>Bacteria</taxon>
        <taxon>Bacillati</taxon>
        <taxon>Bacillota</taxon>
        <taxon>Bacilli</taxon>
        <taxon>Bacillales</taxon>
        <taxon>Paenibacillaceae</taxon>
        <taxon>Paenibacillus</taxon>
        <taxon>Paenibacillus sonchi group</taxon>
    </lineage>
</organism>
<dbReference type="HOGENOM" id="CLU_1720538_0_0_9"/>
<protein>
    <submittedName>
        <fullName evidence="2">Putative membrane protein</fullName>
    </submittedName>
</protein>
<dbReference type="PATRIC" id="fig|1073571.4.peg.2913"/>
<name>A0A0E4CWC6_9BACL</name>
<keyword evidence="1" id="KW-1133">Transmembrane helix</keyword>
<keyword evidence="1" id="KW-0472">Membrane</keyword>
<dbReference type="Pfam" id="PF14275">
    <property type="entry name" value="DUF4362"/>
    <property type="match status" value="1"/>
</dbReference>
<feature type="transmembrane region" description="Helical" evidence="1">
    <location>
        <begin position="7"/>
        <end position="29"/>
    </location>
</feature>
<dbReference type="InterPro" id="IPR025372">
    <property type="entry name" value="DUF4362"/>
</dbReference>
<dbReference type="KEGG" id="pri:PRIO_2732"/>
<evidence type="ECO:0000313" key="2">
    <source>
        <dbReference type="EMBL" id="CQR55136.1"/>
    </source>
</evidence>
<dbReference type="RefSeq" id="WP_020434045.1">
    <property type="nucleotide sequence ID" value="NZ_AGBD01001870.1"/>
</dbReference>
<keyword evidence="1" id="KW-0812">Transmembrane</keyword>
<dbReference type="EMBL" id="LN831776">
    <property type="protein sequence ID" value="CQR55136.1"/>
    <property type="molecule type" value="Genomic_DNA"/>
</dbReference>
<sequence length="151" mass="16982">MCRIGKASIVIIVMETFIIGILAGLLLVATGKQETRDQSDLITHFDRMDLKRIEKMITGFSEGKGDKLTMLQWGIDSGPFIHDLYNDGREIHWTVDNTRDGMSANPGKTEYVCRAIGLAETADFYRVEVSDCDGYAKDEQISLISFNKDRL</sequence>
<evidence type="ECO:0000313" key="3">
    <source>
        <dbReference type="Proteomes" id="UP000033163"/>
    </source>
</evidence>
<gene>
    <name evidence="2" type="ORF">PRIO_2732</name>
</gene>
<dbReference type="Proteomes" id="UP000033163">
    <property type="component" value="Chromosome I"/>
</dbReference>
<reference evidence="3" key="1">
    <citation type="submission" date="2015-03" db="EMBL/GenBank/DDBJ databases">
        <authorList>
            <person name="Wibberg D."/>
        </authorList>
    </citation>
    <scope>NUCLEOTIDE SEQUENCE [LARGE SCALE GENOMIC DNA]</scope>
</reference>
<dbReference type="STRING" id="483937.AMQ84_10825"/>